<evidence type="ECO:0000259" key="3">
    <source>
        <dbReference type="Pfam" id="PF03816"/>
    </source>
</evidence>
<evidence type="ECO:0000256" key="1">
    <source>
        <dbReference type="ARBA" id="ARBA00006068"/>
    </source>
</evidence>
<feature type="compositionally biased region" description="Polar residues" evidence="2">
    <location>
        <begin position="325"/>
        <end position="334"/>
    </location>
</feature>
<comment type="similarity">
    <text evidence="1">Belongs to the LytR/CpsA/Psr (LCP) family.</text>
</comment>
<reference evidence="5" key="1">
    <citation type="journal article" date="2017" name="Appl. Environ. Microbiol.">
        <title>Genomic analysis of Calderihabitans maritimus KKC1, a thermophilic hydrogenogenic carboxydotrophic bacterium isolated from marine sediment.</title>
        <authorList>
            <person name="Omae K."/>
            <person name="Yoneda Y."/>
            <person name="Fukuyama Y."/>
            <person name="Yoshida T."/>
            <person name="Sako Y."/>
        </authorList>
    </citation>
    <scope>NUCLEOTIDE SEQUENCE [LARGE SCALE GENOMIC DNA]</scope>
    <source>
        <strain evidence="5">KKC1</strain>
    </source>
</reference>
<dbReference type="InterPro" id="IPR004474">
    <property type="entry name" value="LytR_CpsA_psr"/>
</dbReference>
<dbReference type="EMBL" id="BDGJ01000018">
    <property type="protein sequence ID" value="GAW91506.1"/>
    <property type="molecule type" value="Genomic_DNA"/>
</dbReference>
<dbReference type="NCBIfam" id="TIGR00350">
    <property type="entry name" value="lytR_cpsA_psr"/>
    <property type="match status" value="1"/>
</dbReference>
<feature type="region of interest" description="Disordered" evidence="2">
    <location>
        <begin position="311"/>
        <end position="334"/>
    </location>
</feature>
<dbReference type="OrthoDB" id="305468at2"/>
<name>A0A1Z5HPP3_9FIRM</name>
<evidence type="ECO:0000313" key="5">
    <source>
        <dbReference type="Proteomes" id="UP000197032"/>
    </source>
</evidence>
<comment type="caution">
    <text evidence="4">The sequence shown here is derived from an EMBL/GenBank/DDBJ whole genome shotgun (WGS) entry which is preliminary data.</text>
</comment>
<dbReference type="Gene3D" id="3.40.630.190">
    <property type="entry name" value="LCP protein"/>
    <property type="match status" value="1"/>
</dbReference>
<dbReference type="AlphaFoldDB" id="A0A1Z5HPP3"/>
<keyword evidence="5" id="KW-1185">Reference proteome</keyword>
<feature type="domain" description="Cell envelope-related transcriptional attenuator" evidence="3">
    <location>
        <begin position="77"/>
        <end position="221"/>
    </location>
</feature>
<evidence type="ECO:0000313" key="4">
    <source>
        <dbReference type="EMBL" id="GAW91506.1"/>
    </source>
</evidence>
<sequence>MKRIWFVVLVTVIAGTFLGGAWYWHRLSRPEAFLPDRSENQSGSPNSGLEDEREALANNLNILLLGRDTRPEEDSLRTDTIILVSLIPEQERIALLSIPRDTRVSVPGKGYVKINALPQLGGIELLRDVLSDLLGIPIHNYVLTDFKGFMQAIDMLGGVTIDVEQDMYYRTGDMVINLKKGRQHLNGEQALQYVRYRNYTLGDITRTQRQQKLLKAFANEVMQVGTIRKLPQLLPQLWKTVETDLSWRQVLAILSWARDWDSKQIISHTLPGSFQAGTTYWIVDKGKAREVTRKILQGVVEGPVVLGSVGGSGEKLEPSRENQLKTDISSSTPDTEIPVTVIQETYEGEPEVELSSDTVQEAREEAKSVVGEVYQPRDESDLPLKEQILMTNSDNHEETVQSDVYLSF</sequence>
<organism evidence="4 5">
    <name type="scientific">Calderihabitans maritimus</name>
    <dbReference type="NCBI Taxonomy" id="1246530"/>
    <lineage>
        <taxon>Bacteria</taxon>
        <taxon>Bacillati</taxon>
        <taxon>Bacillota</taxon>
        <taxon>Clostridia</taxon>
        <taxon>Neomoorellales</taxon>
        <taxon>Calderihabitantaceae</taxon>
        <taxon>Calderihabitans</taxon>
    </lineage>
</organism>
<proteinExistence type="inferred from homology"/>
<evidence type="ECO:0000256" key="2">
    <source>
        <dbReference type="SAM" id="MobiDB-lite"/>
    </source>
</evidence>
<dbReference type="InterPro" id="IPR050922">
    <property type="entry name" value="LytR/CpsA/Psr_CW_biosynth"/>
</dbReference>
<dbReference type="Proteomes" id="UP000197032">
    <property type="component" value="Unassembled WGS sequence"/>
</dbReference>
<dbReference type="Pfam" id="PF03816">
    <property type="entry name" value="LytR_cpsA_psr"/>
    <property type="match status" value="1"/>
</dbReference>
<feature type="compositionally biased region" description="Basic and acidic residues" evidence="2">
    <location>
        <begin position="314"/>
        <end position="324"/>
    </location>
</feature>
<gene>
    <name evidence="4" type="ORF">KKC1_06680</name>
</gene>
<dbReference type="RefSeq" id="WP_088553028.1">
    <property type="nucleotide sequence ID" value="NZ_BDGJ01000018.1"/>
</dbReference>
<protein>
    <submittedName>
        <fullName evidence="4">Transcriptional regulator</fullName>
    </submittedName>
</protein>
<accession>A0A1Z5HPP3</accession>
<dbReference type="PANTHER" id="PTHR33392:SF6">
    <property type="entry name" value="POLYISOPRENYL-TEICHOIC ACID--PEPTIDOGLYCAN TEICHOIC ACID TRANSFERASE TAGU"/>
    <property type="match status" value="1"/>
</dbReference>
<dbReference type="PANTHER" id="PTHR33392">
    <property type="entry name" value="POLYISOPRENYL-TEICHOIC ACID--PEPTIDOGLYCAN TEICHOIC ACID TRANSFERASE TAGU"/>
    <property type="match status" value="1"/>
</dbReference>